<dbReference type="InterPro" id="IPR018247">
    <property type="entry name" value="EF_Hand_1_Ca_BS"/>
</dbReference>
<dbReference type="PROSITE" id="PS00018">
    <property type="entry name" value="EF_HAND_1"/>
    <property type="match status" value="1"/>
</dbReference>
<evidence type="ECO:0000313" key="2">
    <source>
        <dbReference type="Proteomes" id="UP000092584"/>
    </source>
</evidence>
<gene>
    <name evidence="1" type="ORF">LPB3_00300</name>
</gene>
<accession>A0A1B8U3M5</accession>
<dbReference type="AlphaFoldDB" id="A0A1B8U3M5"/>
<organism evidence="1 2">
    <name type="scientific">Polaribacter vadi</name>
    <dbReference type="NCBI Taxonomy" id="1774273"/>
    <lineage>
        <taxon>Bacteria</taxon>
        <taxon>Pseudomonadati</taxon>
        <taxon>Bacteroidota</taxon>
        <taxon>Flavobacteriia</taxon>
        <taxon>Flavobacteriales</taxon>
        <taxon>Flavobacteriaceae</taxon>
    </lineage>
</organism>
<comment type="caution">
    <text evidence="1">The sequence shown here is derived from an EMBL/GenBank/DDBJ whole genome shotgun (WGS) entry which is preliminary data.</text>
</comment>
<dbReference type="Proteomes" id="UP000092584">
    <property type="component" value="Unassembled WGS sequence"/>
</dbReference>
<dbReference type="KEGG" id="pob:LPB03_09235"/>
<dbReference type="STRING" id="1774273.LPB03_09235"/>
<proteinExistence type="predicted"/>
<dbReference type="EMBL" id="LSFM01000001">
    <property type="protein sequence ID" value="OBY66475.1"/>
    <property type="molecule type" value="Genomic_DNA"/>
</dbReference>
<keyword evidence="2" id="KW-1185">Reference proteome</keyword>
<sequence>MNLLNTNIYKHDTDVDKSHKLNTTELSNWLMQLRFIKEELKILIELCSNSLNKKNINDEEILLEFEKKNQENDHLLSILHKYMSIREHIAECEDTQCDTTYLNEHKKHKETYLQHMDSYRKLKDQFYVDVHKQLNLNNNC</sequence>
<dbReference type="OrthoDB" id="1442351at2"/>
<name>A0A1B8U3M5_9FLAO</name>
<protein>
    <submittedName>
        <fullName evidence="1">Uncharacterized protein</fullName>
    </submittedName>
</protein>
<evidence type="ECO:0000313" key="1">
    <source>
        <dbReference type="EMBL" id="OBY66475.1"/>
    </source>
</evidence>
<reference evidence="2" key="1">
    <citation type="submission" date="2016-02" db="EMBL/GenBank/DDBJ databases">
        <authorList>
            <person name="Shin S.-K."/>
            <person name="Yi H."/>
            <person name="Kim E."/>
        </authorList>
    </citation>
    <scope>NUCLEOTIDE SEQUENCE [LARGE SCALE GENOMIC DNA]</scope>
    <source>
        <strain evidence="2">LPB0003</strain>
    </source>
</reference>